<name>L0EVZ3_LIBCB</name>
<dbReference type="AlphaFoldDB" id="L0EVZ3"/>
<feature type="transmembrane region" description="Helical" evidence="1">
    <location>
        <begin position="249"/>
        <end position="268"/>
    </location>
</feature>
<keyword evidence="1" id="KW-1133">Transmembrane helix</keyword>
<dbReference type="EMBL" id="CP003789">
    <property type="protein sequence ID" value="AGA64536.1"/>
    <property type="molecule type" value="Genomic_DNA"/>
</dbReference>
<dbReference type="HOGENOM" id="CLU_1018630_0_0_5"/>
<dbReference type="PATRIC" id="fig|1215343.11.peg.554"/>
<reference evidence="2 3" key="1">
    <citation type="journal article" date="2012" name="Stand. Genomic Sci.">
        <title>Complete genome sequence of Liberibacter crescens BT-1.</title>
        <authorList>
            <person name="Leonard M.T."/>
            <person name="Fagen J.R."/>
            <person name="Davis-Richardson A.G."/>
            <person name="Davis M.J."/>
            <person name="Triplett E.W."/>
        </authorList>
    </citation>
    <scope>NUCLEOTIDE SEQUENCE [LARGE SCALE GENOMIC DNA]</scope>
    <source>
        <strain evidence="2 3">BT-1</strain>
    </source>
</reference>
<evidence type="ECO:0000256" key="1">
    <source>
        <dbReference type="SAM" id="Phobius"/>
    </source>
</evidence>
<keyword evidence="3" id="KW-1185">Reference proteome</keyword>
<feature type="transmembrane region" description="Helical" evidence="1">
    <location>
        <begin position="169"/>
        <end position="191"/>
    </location>
</feature>
<evidence type="ECO:0000313" key="2">
    <source>
        <dbReference type="EMBL" id="AGA64536.1"/>
    </source>
</evidence>
<dbReference type="Proteomes" id="UP000010799">
    <property type="component" value="Chromosome"/>
</dbReference>
<dbReference type="KEGG" id="lcc:B488_05440"/>
<evidence type="ECO:0000313" key="3">
    <source>
        <dbReference type="Proteomes" id="UP000010799"/>
    </source>
</evidence>
<feature type="transmembrane region" description="Helical" evidence="1">
    <location>
        <begin position="60"/>
        <end position="82"/>
    </location>
</feature>
<feature type="transmembrane region" description="Helical" evidence="1">
    <location>
        <begin position="197"/>
        <end position="217"/>
    </location>
</feature>
<sequence length="269" mass="31322">MNFIAPWKEICFRFNSPTFWRINLLATLNGLFFASLTVNIAEPLYGMFISEMTGIANLPFLKVFIFNLIFSLLYVGIIFRFVAIQTIAFFIRICLCNLFLNANRWATIVYYTLLILPLIADPTLPETLLLFFVFLILGVLYAMKVALLFFFIPVCLCNLFLNTNRWGTIVYYTLLTTPLIFCLIPFLYPFLSTRITVIYSVSPGPILGYTLWRYCLLHYTDLKDDDRERLPTISSWEICRPIINVLRNLLVMMIMLGILMKAFMIYFIG</sequence>
<feature type="transmembrane region" description="Helical" evidence="1">
    <location>
        <begin position="20"/>
        <end position="40"/>
    </location>
</feature>
<feature type="transmembrane region" description="Helical" evidence="1">
    <location>
        <begin position="89"/>
        <end position="116"/>
    </location>
</feature>
<gene>
    <name evidence="2" type="ordered locus">B488_05440</name>
</gene>
<protein>
    <submittedName>
        <fullName evidence="2">Uncharacterized protein</fullName>
    </submittedName>
</protein>
<proteinExistence type="predicted"/>
<accession>L0EVZ3</accession>
<keyword evidence="1" id="KW-0812">Transmembrane</keyword>
<organism evidence="2 3">
    <name type="scientific">Liberibacter crescens (strain BT-1)</name>
    <dbReference type="NCBI Taxonomy" id="1215343"/>
    <lineage>
        <taxon>Bacteria</taxon>
        <taxon>Pseudomonadati</taxon>
        <taxon>Pseudomonadota</taxon>
        <taxon>Alphaproteobacteria</taxon>
        <taxon>Hyphomicrobiales</taxon>
        <taxon>Rhizobiaceae</taxon>
        <taxon>Liberibacter</taxon>
    </lineage>
</organism>
<feature type="transmembrane region" description="Helical" evidence="1">
    <location>
        <begin position="128"/>
        <end position="157"/>
    </location>
</feature>
<keyword evidence="1" id="KW-0472">Membrane</keyword>